<evidence type="ECO:0000256" key="5">
    <source>
        <dbReference type="ARBA" id="ARBA00023110"/>
    </source>
</evidence>
<evidence type="ECO:0000256" key="3">
    <source>
        <dbReference type="ARBA" id="ARBA00006577"/>
    </source>
</evidence>
<comment type="catalytic activity">
    <reaction evidence="1 9 10">
        <text>[protein]-peptidylproline (omega=180) = [protein]-peptidylproline (omega=0)</text>
        <dbReference type="Rhea" id="RHEA:16237"/>
        <dbReference type="Rhea" id="RHEA-COMP:10747"/>
        <dbReference type="Rhea" id="RHEA-COMP:10748"/>
        <dbReference type="ChEBI" id="CHEBI:83833"/>
        <dbReference type="ChEBI" id="CHEBI:83834"/>
        <dbReference type="EC" id="5.2.1.8"/>
    </reaction>
</comment>
<reference evidence="12 13" key="1">
    <citation type="journal article" date="2013" name="Nat. Commun.">
        <title>Genome sequence and functional genomic analysis of the oil-degrading bacterium Oleispira antarctica.</title>
        <authorList>
            <person name="Kube M."/>
            <person name="Chernikova T.N."/>
            <person name="Al-Ramahi Y."/>
            <person name="Beloqui A."/>
            <person name="Lopez-Cortez N."/>
            <person name="Guazzaroni M.E."/>
            <person name="Heipieper H.J."/>
            <person name="Klages S."/>
            <person name="Kotsyurbenko O.R."/>
            <person name="Langer I."/>
            <person name="Nechitaylo T.Y."/>
            <person name="Lunsdorf H."/>
            <person name="Fernandez M."/>
            <person name="Juarez S."/>
            <person name="Ciordia S."/>
            <person name="Singer A."/>
            <person name="Kagan O."/>
            <person name="Egorova O."/>
            <person name="Petit P.A."/>
            <person name="Stogios P."/>
            <person name="Kim Y."/>
            <person name="Tchigvintsev A."/>
            <person name="Flick R."/>
            <person name="Denaro R."/>
            <person name="Genovese M."/>
            <person name="Albar J.P."/>
            <person name="Reva O.N."/>
            <person name="Martinez-Gomariz M."/>
            <person name="Tran H."/>
            <person name="Ferrer M."/>
            <person name="Savchenko A."/>
            <person name="Yakunin A.F."/>
            <person name="Yakimov M.M."/>
            <person name="Golyshina O.V."/>
            <person name="Reinhardt R."/>
            <person name="Golyshin P.N."/>
        </authorList>
    </citation>
    <scope>NUCLEOTIDE SEQUENCE [LARGE SCALE GENOMIC DNA]</scope>
</reference>
<dbReference type="OrthoDB" id="9808891at2"/>
<evidence type="ECO:0000313" key="13">
    <source>
        <dbReference type="Proteomes" id="UP000032749"/>
    </source>
</evidence>
<dbReference type="GO" id="GO:0003755">
    <property type="term" value="F:peptidyl-prolyl cis-trans isomerase activity"/>
    <property type="evidence" value="ECO:0007669"/>
    <property type="project" value="UniProtKB-UniRule"/>
</dbReference>
<dbReference type="Proteomes" id="UP000032749">
    <property type="component" value="Chromosome"/>
</dbReference>
<dbReference type="PANTHER" id="PTHR47861">
    <property type="entry name" value="FKBP-TYPE PEPTIDYL-PROLYL CIS-TRANS ISOMERASE SLYD"/>
    <property type="match status" value="1"/>
</dbReference>
<keyword evidence="5 9" id="KW-0697">Rotamase</keyword>
<dbReference type="PANTHER" id="PTHR47861:SF3">
    <property type="entry name" value="FKBP-TYPE PEPTIDYL-PROLYL CIS-TRANS ISOMERASE SLYD"/>
    <property type="match status" value="1"/>
</dbReference>
<dbReference type="Pfam" id="PF00254">
    <property type="entry name" value="FKBP_C"/>
    <property type="match status" value="1"/>
</dbReference>
<comment type="function">
    <text evidence="8">Also involved in hydrogenase metallocenter assembly, probably by participating in the nickel insertion step. This function in hydrogenase biosynthesis requires chaperone activity and the presence of the metal-binding domain, but not PPIase activity.</text>
</comment>
<evidence type="ECO:0000256" key="8">
    <source>
        <dbReference type="ARBA" id="ARBA00037071"/>
    </source>
</evidence>
<organism evidence="12 13">
    <name type="scientific">Oleispira antarctica RB-8</name>
    <dbReference type="NCBI Taxonomy" id="698738"/>
    <lineage>
        <taxon>Bacteria</taxon>
        <taxon>Pseudomonadati</taxon>
        <taxon>Pseudomonadota</taxon>
        <taxon>Gammaproteobacteria</taxon>
        <taxon>Oceanospirillales</taxon>
        <taxon>Oceanospirillaceae</taxon>
        <taxon>Oleispira</taxon>
    </lineage>
</organism>
<gene>
    <name evidence="12" type="ORF">OLEAN_C10630</name>
</gene>
<evidence type="ECO:0000256" key="4">
    <source>
        <dbReference type="ARBA" id="ARBA00022490"/>
    </source>
</evidence>
<keyword evidence="6" id="KW-0143">Chaperone</keyword>
<dbReference type="SUPFAM" id="SSF54534">
    <property type="entry name" value="FKBP-like"/>
    <property type="match status" value="1"/>
</dbReference>
<dbReference type="STRING" id="698738.OLEAN_C10630"/>
<dbReference type="EC" id="5.2.1.8" evidence="10"/>
<dbReference type="KEGG" id="oai:OLEAN_C10630"/>
<dbReference type="PROSITE" id="PS50059">
    <property type="entry name" value="FKBP_PPIASE"/>
    <property type="match status" value="1"/>
</dbReference>
<evidence type="ECO:0000256" key="10">
    <source>
        <dbReference type="RuleBase" id="RU003915"/>
    </source>
</evidence>
<evidence type="ECO:0000256" key="1">
    <source>
        <dbReference type="ARBA" id="ARBA00000971"/>
    </source>
</evidence>
<sequence length="160" mass="16877">MTIAANKVASIQYTVLDEEGQIIDSSEGGEPLVFLVGAQNVIQGLEEALIGKSVGDEIKTTVEPAKAYGEYNPEGVQEVPMAAFEGVDEIETGMAFTAETEQGPMNLIVTAIEGDMVTVDGNHPLAGKALTFDVTVEAVRDATDEEMAHGHVHGEGGHQH</sequence>
<comment type="similarity">
    <text evidence="3 10">Belongs to the FKBP-type PPIase family.</text>
</comment>
<evidence type="ECO:0000313" key="12">
    <source>
        <dbReference type="EMBL" id="CCK75239.1"/>
    </source>
</evidence>
<keyword evidence="7 9" id="KW-0413">Isomerase</keyword>
<dbReference type="GO" id="GO:0042026">
    <property type="term" value="P:protein refolding"/>
    <property type="evidence" value="ECO:0007669"/>
    <property type="project" value="UniProtKB-ARBA"/>
</dbReference>
<keyword evidence="13" id="KW-1185">Reference proteome</keyword>
<dbReference type="InterPro" id="IPR001179">
    <property type="entry name" value="PPIase_FKBP_dom"/>
</dbReference>
<keyword evidence="4" id="KW-0963">Cytoplasm</keyword>
<comment type="subcellular location">
    <subcellularLocation>
        <location evidence="2">Cytoplasm</location>
    </subcellularLocation>
</comment>
<evidence type="ECO:0000256" key="7">
    <source>
        <dbReference type="ARBA" id="ARBA00023235"/>
    </source>
</evidence>
<proteinExistence type="inferred from homology"/>
<dbReference type="GO" id="GO:0005737">
    <property type="term" value="C:cytoplasm"/>
    <property type="evidence" value="ECO:0007669"/>
    <property type="project" value="UniProtKB-SubCell"/>
</dbReference>
<evidence type="ECO:0000256" key="2">
    <source>
        <dbReference type="ARBA" id="ARBA00004496"/>
    </source>
</evidence>
<evidence type="ECO:0000259" key="11">
    <source>
        <dbReference type="PROSITE" id="PS50059"/>
    </source>
</evidence>
<accession>R4YSS4</accession>
<evidence type="ECO:0000256" key="9">
    <source>
        <dbReference type="PROSITE-ProRule" id="PRU00277"/>
    </source>
</evidence>
<protein>
    <recommendedName>
        <fullName evidence="10">Peptidyl-prolyl cis-trans isomerase</fullName>
        <ecNumber evidence="10">5.2.1.8</ecNumber>
    </recommendedName>
</protein>
<dbReference type="InterPro" id="IPR046357">
    <property type="entry name" value="PPIase_dom_sf"/>
</dbReference>
<feature type="domain" description="PPIase FKBP-type" evidence="11">
    <location>
        <begin position="6"/>
        <end position="83"/>
    </location>
</feature>
<dbReference type="AlphaFoldDB" id="R4YSS4"/>
<dbReference type="PATRIC" id="fig|698738.3.peg.1105"/>
<dbReference type="EMBL" id="FO203512">
    <property type="protein sequence ID" value="CCK75239.1"/>
    <property type="molecule type" value="Genomic_DNA"/>
</dbReference>
<dbReference type="HOGENOM" id="CLU_098197_1_0_6"/>
<dbReference type="Gene3D" id="3.10.50.40">
    <property type="match status" value="1"/>
</dbReference>
<evidence type="ECO:0000256" key="6">
    <source>
        <dbReference type="ARBA" id="ARBA00023186"/>
    </source>
</evidence>
<name>R4YSS4_OLEAN</name>